<organism evidence="1">
    <name type="scientific">Amphimedon queenslandica</name>
    <name type="common">Sponge</name>
    <dbReference type="NCBI Taxonomy" id="400682"/>
    <lineage>
        <taxon>Eukaryota</taxon>
        <taxon>Metazoa</taxon>
        <taxon>Porifera</taxon>
        <taxon>Demospongiae</taxon>
        <taxon>Heteroscleromorpha</taxon>
        <taxon>Haplosclerida</taxon>
        <taxon>Niphatidae</taxon>
        <taxon>Amphimedon</taxon>
    </lineage>
</organism>
<evidence type="ECO:0008006" key="2">
    <source>
        <dbReference type="Google" id="ProtNLM"/>
    </source>
</evidence>
<reference evidence="1" key="1">
    <citation type="submission" date="2017-05" db="UniProtKB">
        <authorList>
            <consortium name="EnsemblMetazoa"/>
        </authorList>
    </citation>
    <scope>IDENTIFICATION</scope>
</reference>
<dbReference type="EnsemblMetazoa" id="Aqu2.1.13625_001">
    <property type="protein sequence ID" value="Aqu2.1.13625_001"/>
    <property type="gene ID" value="Aqu2.1.13625"/>
</dbReference>
<protein>
    <recommendedName>
        <fullName evidence="2">SAP domain-containing protein</fullName>
    </recommendedName>
</protein>
<dbReference type="InParanoid" id="A0A1X7TGB7"/>
<accession>A0A1X7TGB7</accession>
<dbReference type="AlphaFoldDB" id="A0A1X7TGB7"/>
<name>A0A1X7TGB7_AMPQE</name>
<proteinExistence type="predicted"/>
<sequence>MAECRAESFDSKDLVSIKLHEKDILGAFFNGRDPNSLKVPELKCWLICRGASTRGNKPDLSS</sequence>
<evidence type="ECO:0000313" key="1">
    <source>
        <dbReference type="EnsemblMetazoa" id="Aqu2.1.13625_001"/>
    </source>
</evidence>